<accession>A0A173RUQ6</accession>
<gene>
    <name evidence="1" type="ORF">ERS852572_00589</name>
</gene>
<sequence>MLRNKYRAFEIRDDQVSQMLVDGNLCSIAEFIRHCDEGSIITLHTMEGEPFLIGLSKMFVFCGDKAFLDRQLIPYLRSMGGESV</sequence>
<dbReference type="PaxDb" id="166486-ERS852572_00589"/>
<protein>
    <submittedName>
        <fullName evidence="1">Uncharacterized protein</fullName>
    </submittedName>
</protein>
<dbReference type="AlphaFoldDB" id="A0A173RUQ6"/>
<reference evidence="1 2" key="1">
    <citation type="submission" date="2015-09" db="EMBL/GenBank/DDBJ databases">
        <authorList>
            <consortium name="Pathogen Informatics"/>
        </authorList>
    </citation>
    <scope>NUCLEOTIDE SEQUENCE [LARGE SCALE GENOMIC DNA]</scope>
    <source>
        <strain evidence="1 2">2789STDY5834960</strain>
    </source>
</reference>
<dbReference type="RefSeq" id="WP_055193255.1">
    <property type="nucleotide sequence ID" value="NZ_CABIYH010000004.1"/>
</dbReference>
<dbReference type="STRING" id="166486.ERS852572_00589"/>
<dbReference type="OrthoDB" id="2051390at2"/>
<evidence type="ECO:0000313" key="2">
    <source>
        <dbReference type="Proteomes" id="UP000095350"/>
    </source>
</evidence>
<name>A0A173RUQ6_9FIRM</name>
<dbReference type="EMBL" id="CYXZ01000004">
    <property type="protein sequence ID" value="CUM81309.1"/>
    <property type="molecule type" value="Genomic_DNA"/>
</dbReference>
<organism evidence="1 2">
    <name type="scientific">Roseburia intestinalis</name>
    <dbReference type="NCBI Taxonomy" id="166486"/>
    <lineage>
        <taxon>Bacteria</taxon>
        <taxon>Bacillati</taxon>
        <taxon>Bacillota</taxon>
        <taxon>Clostridia</taxon>
        <taxon>Lachnospirales</taxon>
        <taxon>Lachnospiraceae</taxon>
        <taxon>Roseburia</taxon>
    </lineage>
</organism>
<dbReference type="Proteomes" id="UP000095350">
    <property type="component" value="Unassembled WGS sequence"/>
</dbReference>
<evidence type="ECO:0000313" key="1">
    <source>
        <dbReference type="EMBL" id="CUM81309.1"/>
    </source>
</evidence>
<proteinExistence type="predicted"/>